<dbReference type="RefSeq" id="WP_103080826.1">
    <property type="nucleotide sequence ID" value="NZ_CP021850.1"/>
</dbReference>
<gene>
    <name evidence="5" type="ORF">CDQ84_05990</name>
</gene>
<dbReference type="InterPro" id="IPR018060">
    <property type="entry name" value="HTH_AraC"/>
</dbReference>
<organism evidence="5 6">
    <name type="scientific">Clostridium thermosuccinogenes</name>
    <dbReference type="NCBI Taxonomy" id="84032"/>
    <lineage>
        <taxon>Bacteria</taxon>
        <taxon>Bacillati</taxon>
        <taxon>Bacillota</taxon>
        <taxon>Clostridia</taxon>
        <taxon>Eubacteriales</taxon>
        <taxon>Clostridiaceae</taxon>
        <taxon>Clostridium</taxon>
    </lineage>
</organism>
<keyword evidence="2" id="KW-0238">DNA-binding</keyword>
<evidence type="ECO:0000313" key="6">
    <source>
        <dbReference type="Proteomes" id="UP000236151"/>
    </source>
</evidence>
<name>A0A2K2FI17_9CLOT</name>
<dbReference type="InterPro" id="IPR009057">
    <property type="entry name" value="Homeodomain-like_sf"/>
</dbReference>
<dbReference type="Pfam" id="PF02311">
    <property type="entry name" value="AraC_binding"/>
    <property type="match status" value="1"/>
</dbReference>
<dbReference type="KEGG" id="cthd:CDO33_03635"/>
<dbReference type="Pfam" id="PF12833">
    <property type="entry name" value="HTH_18"/>
    <property type="match status" value="1"/>
</dbReference>
<keyword evidence="3" id="KW-0804">Transcription</keyword>
<dbReference type="InterPro" id="IPR003313">
    <property type="entry name" value="AraC-bd"/>
</dbReference>
<dbReference type="SMART" id="SM00342">
    <property type="entry name" value="HTH_ARAC"/>
    <property type="match status" value="1"/>
</dbReference>
<dbReference type="PANTHER" id="PTHR43280">
    <property type="entry name" value="ARAC-FAMILY TRANSCRIPTIONAL REGULATOR"/>
    <property type="match status" value="1"/>
</dbReference>
<feature type="domain" description="HTH araC/xylS-type" evidence="4">
    <location>
        <begin position="199"/>
        <end position="297"/>
    </location>
</feature>
<evidence type="ECO:0000256" key="1">
    <source>
        <dbReference type="ARBA" id="ARBA00023015"/>
    </source>
</evidence>
<dbReference type="Proteomes" id="UP000236151">
    <property type="component" value="Unassembled WGS sequence"/>
</dbReference>
<protein>
    <recommendedName>
        <fullName evidence="4">HTH araC/xylS-type domain-containing protein</fullName>
    </recommendedName>
</protein>
<evidence type="ECO:0000313" key="5">
    <source>
        <dbReference type="EMBL" id="PNU00497.1"/>
    </source>
</evidence>
<dbReference type="InterPro" id="IPR037923">
    <property type="entry name" value="HTH-like"/>
</dbReference>
<dbReference type="SUPFAM" id="SSF51215">
    <property type="entry name" value="Regulatory protein AraC"/>
    <property type="match status" value="1"/>
</dbReference>
<dbReference type="EMBL" id="NIOJ01000010">
    <property type="protein sequence ID" value="PNU00497.1"/>
    <property type="molecule type" value="Genomic_DNA"/>
</dbReference>
<keyword evidence="1" id="KW-0805">Transcription regulation</keyword>
<dbReference type="AlphaFoldDB" id="A0A2K2FI17"/>
<dbReference type="Gene3D" id="1.10.10.60">
    <property type="entry name" value="Homeodomain-like"/>
    <property type="match status" value="2"/>
</dbReference>
<evidence type="ECO:0000259" key="4">
    <source>
        <dbReference type="PROSITE" id="PS01124"/>
    </source>
</evidence>
<accession>A0A2K2FI17</accession>
<comment type="caution">
    <text evidence="5">The sequence shown here is derived from an EMBL/GenBank/DDBJ whole genome shotgun (WGS) entry which is preliminary data.</text>
</comment>
<keyword evidence="6" id="KW-1185">Reference proteome</keyword>
<reference evidence="6" key="1">
    <citation type="submission" date="2017-06" db="EMBL/GenBank/DDBJ databases">
        <title>Investigating the central metabolism of Clostridium thermosuccinogenes.</title>
        <authorList>
            <person name="Koendjbiharie J.G."/>
            <person name="Van Kranenburg R."/>
            <person name="Vriesendorp B."/>
        </authorList>
    </citation>
    <scope>NUCLEOTIDE SEQUENCE [LARGE SCALE GENOMIC DNA]</scope>
    <source>
        <strain evidence="6">DSM 5806</strain>
    </source>
</reference>
<dbReference type="SUPFAM" id="SSF46689">
    <property type="entry name" value="Homeodomain-like"/>
    <property type="match status" value="1"/>
</dbReference>
<dbReference type="PROSITE" id="PS01124">
    <property type="entry name" value="HTH_ARAC_FAMILY_2"/>
    <property type="match status" value="1"/>
</dbReference>
<dbReference type="PANTHER" id="PTHR43280:SF2">
    <property type="entry name" value="HTH-TYPE TRANSCRIPTIONAL REGULATOR EXSA"/>
    <property type="match status" value="1"/>
</dbReference>
<evidence type="ECO:0000256" key="3">
    <source>
        <dbReference type="ARBA" id="ARBA00023163"/>
    </source>
</evidence>
<proteinExistence type="predicted"/>
<dbReference type="OrthoDB" id="9807321at2"/>
<sequence>MLLCIDTDHLPDILNFGHVNYKEPWVHFQRITDEHILYIVISGNLYVKEGTEEYSLSKGDMLILEPNILHKGYKASCCHYFYIHFRHPRIWRVTDRPDEEVHKEMLQKRILSFTSDIASEDAGTDSICHIPKHYNLEKFEYYMQFLYDTDNDYFGKYEHYKRLVSYKLMELFIRIGIDYLNEKTSLMTSALPKAYLKARDIMGFILSEYRRKISSKEIEDKFEISYDYINKIFQKSTGHTIANYINIIRIRKAKELIETTSLKYADIAYFVGINDPYYFSKLFKKYTGMTPSQYSLFYSKIRRDE</sequence>
<evidence type="ECO:0000256" key="2">
    <source>
        <dbReference type="ARBA" id="ARBA00023125"/>
    </source>
</evidence>
<dbReference type="GO" id="GO:0043565">
    <property type="term" value="F:sequence-specific DNA binding"/>
    <property type="evidence" value="ECO:0007669"/>
    <property type="project" value="InterPro"/>
</dbReference>
<dbReference type="GO" id="GO:0003700">
    <property type="term" value="F:DNA-binding transcription factor activity"/>
    <property type="evidence" value="ECO:0007669"/>
    <property type="project" value="InterPro"/>
</dbReference>